<dbReference type="Pfam" id="PF12640">
    <property type="entry name" value="UPF0489"/>
    <property type="match status" value="1"/>
</dbReference>
<comment type="caution">
    <text evidence="2">The sequence shown here is derived from an EMBL/GenBank/DDBJ whole genome shotgun (WGS) entry which is preliminary data.</text>
</comment>
<sequence length="382" mass="43563">MNVVVVDDHHHCLPDIHLAIRQRRLPFSEIHVLHVDAHPDLSFPAAVDASVIFQPDSLYELLDKSVAGIAEFLLPLVFAGHVNQISWLKPSWATQMPNGAYKQLAIGKRKSNGAMGVTCELPHFVEDELFCPVEDMNTSSMRHWNLFAMETNSSDIVTEAITTARQKSKDLETHIGKADVNIVANVFYCVRYRRDSLEILDAKLRDSERRTFCKLIQRLEAADSQQDNATRRSEWVQVVRELAPLYAKNVNAEKLLDEFAQVLEKYRGDKRIQREIWAAGPFLDLPHHENSLEEIECMVNEVEEFLHLHALDATNPPAIVTIAKSTGDEFLPPHQLDVALTSVLQMLERVFDELSTKYIEYEHAEGGIDEVEIPEPTHYMYM</sequence>
<evidence type="ECO:0000256" key="1">
    <source>
        <dbReference type="ARBA" id="ARBA00007099"/>
    </source>
</evidence>
<evidence type="ECO:0000313" key="3">
    <source>
        <dbReference type="Proteomes" id="UP000198211"/>
    </source>
</evidence>
<dbReference type="PANTHER" id="PTHR13225">
    <property type="entry name" value="MISEXPRESSION SUPPRESSOR OF RAS 6"/>
    <property type="match status" value="1"/>
</dbReference>
<dbReference type="STRING" id="4795.A0A225WZN4"/>
<dbReference type="InterPro" id="IPR024131">
    <property type="entry name" value="UPF0489"/>
</dbReference>
<gene>
    <name evidence="2" type="ORF">PHMEG_0002796</name>
</gene>
<keyword evidence="3" id="KW-1185">Reference proteome</keyword>
<proteinExistence type="inferred from homology"/>
<comment type="similarity">
    <text evidence="1">Belongs to the UPF0489 family.</text>
</comment>
<name>A0A225WZN4_9STRA</name>
<dbReference type="EMBL" id="NBNE01000131">
    <property type="protein sequence ID" value="OWZ22509.1"/>
    <property type="molecule type" value="Genomic_DNA"/>
</dbReference>
<dbReference type="OrthoDB" id="418142at2759"/>
<organism evidence="2 3">
    <name type="scientific">Phytophthora megakarya</name>
    <dbReference type="NCBI Taxonomy" id="4795"/>
    <lineage>
        <taxon>Eukaryota</taxon>
        <taxon>Sar</taxon>
        <taxon>Stramenopiles</taxon>
        <taxon>Oomycota</taxon>
        <taxon>Peronosporomycetes</taxon>
        <taxon>Peronosporales</taxon>
        <taxon>Peronosporaceae</taxon>
        <taxon>Phytophthora</taxon>
    </lineage>
</organism>
<evidence type="ECO:0000313" key="2">
    <source>
        <dbReference type="EMBL" id="OWZ22509.1"/>
    </source>
</evidence>
<accession>A0A225WZN4</accession>
<dbReference type="Proteomes" id="UP000198211">
    <property type="component" value="Unassembled WGS sequence"/>
</dbReference>
<protein>
    <submittedName>
        <fullName evidence="2">Uncharacterized protein</fullName>
    </submittedName>
</protein>
<dbReference type="PANTHER" id="PTHR13225:SF3">
    <property type="entry name" value="UPF0489 PROTEIN C5ORF22"/>
    <property type="match status" value="1"/>
</dbReference>
<dbReference type="AlphaFoldDB" id="A0A225WZN4"/>
<reference evidence="3" key="1">
    <citation type="submission" date="2017-03" db="EMBL/GenBank/DDBJ databases">
        <title>Phytopthora megakarya and P. palmivora, two closely related causual agents of cacao black pod achieved similar genome size and gene model numbers by different mechanisms.</title>
        <authorList>
            <person name="Ali S."/>
            <person name="Shao J."/>
            <person name="Larry D.J."/>
            <person name="Kronmiller B."/>
            <person name="Shen D."/>
            <person name="Strem M.D."/>
            <person name="Melnick R.L."/>
            <person name="Guiltinan M.J."/>
            <person name="Tyler B.M."/>
            <person name="Meinhardt L.W."/>
            <person name="Bailey B.A."/>
        </authorList>
    </citation>
    <scope>NUCLEOTIDE SEQUENCE [LARGE SCALE GENOMIC DNA]</scope>
    <source>
        <strain evidence="3">zdho120</strain>
    </source>
</reference>